<feature type="domain" description="HMG box" evidence="3">
    <location>
        <begin position="6"/>
        <end position="77"/>
    </location>
</feature>
<evidence type="ECO:0000259" key="3">
    <source>
        <dbReference type="PROSITE" id="PS50118"/>
    </source>
</evidence>
<evidence type="ECO:0000256" key="2">
    <source>
        <dbReference type="SAM" id="MobiDB-lite"/>
    </source>
</evidence>
<dbReference type="GO" id="GO:0005634">
    <property type="term" value="C:nucleus"/>
    <property type="evidence" value="ECO:0007669"/>
    <property type="project" value="UniProtKB-UniRule"/>
</dbReference>
<dbReference type="PANTHER" id="PTHR47658:SF1">
    <property type="entry name" value="MEIOSIS INITIATOR PROTEIN"/>
    <property type="match status" value="1"/>
</dbReference>
<reference evidence="4" key="1">
    <citation type="submission" date="2014-09" db="EMBL/GenBank/DDBJ databases">
        <authorList>
            <person name="Magalhaes I.L.F."/>
            <person name="Oliveira U."/>
            <person name="Santos F.R."/>
            <person name="Vidigal T.H.D.A."/>
            <person name="Brescovit A.D."/>
            <person name="Santos A.J."/>
        </authorList>
    </citation>
    <scope>NUCLEOTIDE SEQUENCE</scope>
    <source>
        <tissue evidence="4">Shoot tissue taken approximately 20 cm above the soil surface</tissue>
    </source>
</reference>
<feature type="compositionally biased region" description="Acidic residues" evidence="2">
    <location>
        <begin position="88"/>
        <end position="125"/>
    </location>
</feature>
<feature type="region of interest" description="Disordered" evidence="2">
    <location>
        <begin position="1"/>
        <end position="125"/>
    </location>
</feature>
<dbReference type="GO" id="GO:0010197">
    <property type="term" value="P:polar nucleus fusion"/>
    <property type="evidence" value="ECO:0007669"/>
    <property type="project" value="TreeGrafter"/>
</dbReference>
<dbReference type="PANTHER" id="PTHR47658">
    <property type="entry name" value="HIGH MOBILITY GROUP B PROTEIN 12-RELATED"/>
    <property type="match status" value="1"/>
</dbReference>
<protein>
    <recommendedName>
        <fullName evidence="3">HMG box domain-containing protein</fullName>
    </recommendedName>
</protein>
<dbReference type="PROSITE" id="PS50118">
    <property type="entry name" value="HMG_BOX_2"/>
    <property type="match status" value="1"/>
</dbReference>
<dbReference type="InterPro" id="IPR036910">
    <property type="entry name" value="HMG_box_dom_sf"/>
</dbReference>
<keyword evidence="1" id="KW-0539">Nucleus</keyword>
<dbReference type="SUPFAM" id="SSF47095">
    <property type="entry name" value="HMG-box"/>
    <property type="match status" value="1"/>
</dbReference>
<dbReference type="EMBL" id="GBRH01165666">
    <property type="protein sequence ID" value="JAE32230.1"/>
    <property type="molecule type" value="Transcribed_RNA"/>
</dbReference>
<sequence>MSPSASARPPPSSSLWPTSDRGTRPPILTTRVSPPGLQVAKEGGERWKSMTEEEKKPYVDEAAELNAHDENGEGSGENNVAVEKPEADGESEQEVDQPANDEEDEAGDQEDEEKNELDDDLDDDM</sequence>
<accession>A0A0A9H4W2</accession>
<proteinExistence type="predicted"/>
<dbReference type="Gene3D" id="1.10.30.10">
    <property type="entry name" value="High mobility group box domain"/>
    <property type="match status" value="1"/>
</dbReference>
<dbReference type="AlphaFoldDB" id="A0A0A9H4W2"/>
<feature type="DNA-binding region" description="HMG box" evidence="1">
    <location>
        <begin position="6"/>
        <end position="77"/>
    </location>
</feature>
<dbReference type="InterPro" id="IPR009071">
    <property type="entry name" value="HMG_box_dom"/>
</dbReference>
<name>A0A0A9H4W2_ARUDO</name>
<evidence type="ECO:0000256" key="1">
    <source>
        <dbReference type="PROSITE-ProRule" id="PRU00267"/>
    </source>
</evidence>
<dbReference type="Pfam" id="PF00505">
    <property type="entry name" value="HMG_box"/>
    <property type="match status" value="1"/>
</dbReference>
<evidence type="ECO:0000313" key="4">
    <source>
        <dbReference type="EMBL" id="JAE32230.1"/>
    </source>
</evidence>
<organism evidence="4">
    <name type="scientific">Arundo donax</name>
    <name type="common">Giant reed</name>
    <name type="synonym">Donax arundinaceus</name>
    <dbReference type="NCBI Taxonomy" id="35708"/>
    <lineage>
        <taxon>Eukaryota</taxon>
        <taxon>Viridiplantae</taxon>
        <taxon>Streptophyta</taxon>
        <taxon>Embryophyta</taxon>
        <taxon>Tracheophyta</taxon>
        <taxon>Spermatophyta</taxon>
        <taxon>Magnoliopsida</taxon>
        <taxon>Liliopsida</taxon>
        <taxon>Poales</taxon>
        <taxon>Poaceae</taxon>
        <taxon>PACMAD clade</taxon>
        <taxon>Arundinoideae</taxon>
        <taxon>Arundineae</taxon>
        <taxon>Arundo</taxon>
    </lineage>
</organism>
<keyword evidence="1" id="KW-0238">DNA-binding</keyword>
<dbReference type="GO" id="GO:0003677">
    <property type="term" value="F:DNA binding"/>
    <property type="evidence" value="ECO:0007669"/>
    <property type="project" value="UniProtKB-UniRule"/>
</dbReference>
<reference evidence="4" key="2">
    <citation type="journal article" date="2015" name="Data Brief">
        <title>Shoot transcriptome of the giant reed, Arundo donax.</title>
        <authorList>
            <person name="Barrero R.A."/>
            <person name="Guerrero F.D."/>
            <person name="Moolhuijzen P."/>
            <person name="Goolsby J.A."/>
            <person name="Tidwell J."/>
            <person name="Bellgard S.E."/>
            <person name="Bellgard M.I."/>
        </authorList>
    </citation>
    <scope>NUCLEOTIDE SEQUENCE</scope>
    <source>
        <tissue evidence="4">Shoot tissue taken approximately 20 cm above the soil surface</tissue>
    </source>
</reference>
<feature type="compositionally biased region" description="Basic and acidic residues" evidence="2">
    <location>
        <begin position="42"/>
        <end position="59"/>
    </location>
</feature>